<feature type="domain" description="HECT" evidence="8">
    <location>
        <begin position="1872"/>
        <end position="2230"/>
    </location>
</feature>
<dbReference type="Pfam" id="PF00632">
    <property type="entry name" value="HECT"/>
    <property type="match status" value="1"/>
</dbReference>
<dbReference type="SUPFAM" id="SSF56204">
    <property type="entry name" value="Hect, E3 ligase catalytic domain"/>
    <property type="match status" value="1"/>
</dbReference>
<dbReference type="PANTHER" id="PTHR45670:SF1">
    <property type="entry name" value="E3 UBIQUITIN-PROTEIN LIGASE HECTD1"/>
    <property type="match status" value="1"/>
</dbReference>
<dbReference type="PROSITE" id="PS50237">
    <property type="entry name" value="HECT"/>
    <property type="match status" value="1"/>
</dbReference>
<feature type="compositionally biased region" description="Basic and acidic residues" evidence="7">
    <location>
        <begin position="1464"/>
        <end position="1478"/>
    </location>
</feature>
<evidence type="ECO:0000256" key="3">
    <source>
        <dbReference type="ARBA" id="ARBA00012485"/>
    </source>
</evidence>
<keyword evidence="4" id="KW-0808">Transferase</keyword>
<dbReference type="Gene3D" id="3.30.2160.10">
    <property type="entry name" value="Hect, E3 ligase catalytic domain"/>
    <property type="match status" value="1"/>
</dbReference>
<feature type="compositionally biased region" description="Gly residues" evidence="7">
    <location>
        <begin position="1762"/>
        <end position="1785"/>
    </location>
</feature>
<sequence>MDDTSQQDSTHCTESDAPHTQPAKPITSTEPAKTGRSTTSRKRARGSTSPGVSEPPRTRSKEPPGKRQRQAAVKASEGIANIANIGRRPSRTTTTQQKTVAKPVTRASVAENKLSSMGRDKSKGKGKARDDHMDVDTGNNDTNQTSRGQRKKAGAAGSNQVSNEKPKTRRSSRKQDTSTTAAASATQSSQEPAKAAEGTASNTILGRSKRGRLQRQQPPVADSHPDASSSDSAPPEVSDDADHSDSDIHDDDEDEEDDGDMRGTMDIEKMLMGRGGGGVPFSFGDILSGGARHGGNVGGRFTEMLRQIKRKEDPTMQMVALQELAEILSMATEDMFIGHSGQRMAGFSTDEFVQALVQILKGPDPGSSEGFNDIPLSMLQEMGMTAAELGYGGVEMMNPELMLLACRCLSNLIEAHPSSTMHVLQHGAVQVLVGKLMEVEYIDLAEQVLSVLDKISLDYPAAIIRANGLLAVLQYIDFFGLHVQRTAVTIAANACQGLNTVSSGARRYEMGKAAASGAAESENDDVFNKVKEVIPTLERLLGYSDTKLVEQTVRALDRIVDWAWKDQPKLESIITPGLLQTIVGAINLNGMSGTSGAGAIPSGFTKLVKLVVNVANGSPKLATSLLVDHGIVDVIKNYLTGGLDIRLLTELEEETDMETISAAVTNVVVSRPPHQVLEVVKLASAILPSLPADGIWQISAPASSSTAPKDKHSTASESKSKSSEEVPRDNTGPLEPMDVSAEEDHSDSPVSASSHSTVGDIALKHSSEAKPEGPSKAERHLELLKAHPEAVRSYSTLLLPIFLEVFGVTVNALLRRTVVECVAKGIWYLDDQDYLTKALAKNRVFGKFVPELLGLRENAFKTLGADKERKEALVLVSAGVQIALVVMDRCGERFKAWFAREGAMEEMTKIVDMKLDEEQPTAPPSSTKTERTPTARMSDLVKDLKRLRDHVAGHIGSSPATASAADSQSQVEHLLRTVEALRRSTQKKSEAAEAAAAAQEGSGSRSMEDLDLHTEPKDQSPTSEAGSSASAAADASMRSLMDKLTRSDDSSSSSLRRASGGVSKVVVLNSASCTEAEVKAWIVDRCRTILDSFPTAVGTGLVLSMLRELGDTLGRDGPESLETLQKVARHFTGTGDADGGIGVTGFEMLESGILHALAEFLATPGVPDLPTRGPDATAARYTTSVSARLKAFLHVFMNGPTTDPRNRPFYVPGAFKRLVQTLQESLSRVERFDVAAGVPSSATARHQSAFSLMYGSAGAVHQRESSNPSLQLTRQLKLKLAAADPDAVPKQYHALLISVHAVATYKALEDYLKSRVVTPLGSEPPRSETKPSTTATDVTPTTTAAVAAGAATSSSSQKEVEMKDADHAHECGAECEHDDDEDEDGDEEEDDEDAMDEDEAAHAHHFEHDDDDEDEDEDDDLDGDVLNVSDLLLNTEEASRNRRRRQSQTGTPPDGATNQPEDPTGPRRDSVIDVRAEGSARPSSAAPSATPTKAQSSSTLTPPASYAAAAASAAQEFDIEFSIGDAPVPTHSTVFASLYRYANKTQRVPDVWGHVFTVTWRKVPKPSDSDKDTNKQKRASSSSVDVGTNGAGRSLVPTPIGVKLPFSTVLPDGISLEHADGQVLNLLRILHGLNTRWAEAYTSEETEPDDRIVEGGSTALALQEGSQPMERVAGTARTHAPVRVEVLPPAAFANTKLTAKLNRQLDEPLIVASDVLPTWCAALAKHFSFLVPFETRLVYLQSTSFGYSRSMGRWQQQQNQNQGGGGNGSGAGGGGGGSGGDGGAQMLGRIQRQKVRIARNRILDSMIRVMELYGSTQALLEVEFFDEVGTGLGPTLEFYSTVCRDVRTRGGIALGNAGKRIKVWRDDDGAVDALQEQNGPLAYLNPTLGFFPAPMAPDHAEREDGKRALSLFQALGTFVAKALLDSRLIDLPFSPIFLEMVVGEEEEQESALELALGPKGRTCAEFHLVRHVDPSLYKALLELKSYTSSSATVRGASIEDLCLDFTLPGYPEIELCPGGKDVAVTASNVRAYVESVVEMTVGTGVAKQIKAFRTGFDAVFPATDLASFSVQELAVLVGGTGDEDDDKEGGGTWSAQSLREAIRTDHGFNAESPTIAHLITYMSQLSGSARRDFLQFVTGSPKLPVGGFKNLNPPLTVVRKHIDVVAAATTTKKAGETGEGTPTLRTANDYLPSVMTCANYLKVPEYRDVETLRARFDLAVKEGQGCFHLS</sequence>
<feature type="compositionally biased region" description="Low complexity" evidence="7">
    <location>
        <begin position="218"/>
        <end position="236"/>
    </location>
</feature>
<dbReference type="SUPFAM" id="SSF48371">
    <property type="entry name" value="ARM repeat"/>
    <property type="match status" value="1"/>
</dbReference>
<comment type="caution">
    <text evidence="9">The sequence shown here is derived from an EMBL/GenBank/DDBJ whole genome shotgun (WGS) entry which is preliminary data.</text>
</comment>
<keyword evidence="10" id="KW-1185">Reference proteome</keyword>
<feature type="compositionally biased region" description="Polar residues" evidence="7">
    <location>
        <begin position="137"/>
        <end position="147"/>
    </location>
</feature>
<dbReference type="GO" id="GO:0043161">
    <property type="term" value="P:proteasome-mediated ubiquitin-dependent protein catabolic process"/>
    <property type="evidence" value="ECO:0007669"/>
    <property type="project" value="TreeGrafter"/>
</dbReference>
<dbReference type="GO" id="GO:0016607">
    <property type="term" value="C:nuclear speck"/>
    <property type="evidence" value="ECO:0007669"/>
    <property type="project" value="TreeGrafter"/>
</dbReference>
<name>A0A507EFQ0_9FUNG</name>
<evidence type="ECO:0000256" key="6">
    <source>
        <dbReference type="PROSITE-ProRule" id="PRU00104"/>
    </source>
</evidence>
<dbReference type="Pfam" id="PF25579">
    <property type="entry name" value="TPR_TRIP12_N"/>
    <property type="match status" value="1"/>
</dbReference>
<comment type="catalytic activity">
    <reaction evidence="1">
        <text>S-ubiquitinyl-[E2 ubiquitin-conjugating enzyme]-L-cysteine + [acceptor protein]-L-lysine = [E2 ubiquitin-conjugating enzyme]-L-cysteine + N(6)-ubiquitinyl-[acceptor protein]-L-lysine.</text>
        <dbReference type="EC" id="2.3.2.26"/>
    </reaction>
</comment>
<keyword evidence="5 6" id="KW-0833">Ubl conjugation pathway</keyword>
<feature type="region of interest" description="Disordered" evidence="7">
    <location>
        <begin position="1563"/>
        <end position="1592"/>
    </location>
</feature>
<dbReference type="InterPro" id="IPR016024">
    <property type="entry name" value="ARM-type_fold"/>
</dbReference>
<dbReference type="InterPro" id="IPR045322">
    <property type="entry name" value="HECTD1/TRIP12-like"/>
</dbReference>
<evidence type="ECO:0000256" key="5">
    <source>
        <dbReference type="ARBA" id="ARBA00022786"/>
    </source>
</evidence>
<feature type="compositionally biased region" description="Low complexity" evidence="7">
    <location>
        <begin position="1020"/>
        <end position="1036"/>
    </location>
</feature>
<dbReference type="InterPro" id="IPR000569">
    <property type="entry name" value="HECT_dom"/>
</dbReference>
<feature type="compositionally biased region" description="Basic and acidic residues" evidence="7">
    <location>
        <begin position="118"/>
        <end position="135"/>
    </location>
</feature>
<dbReference type="InterPro" id="IPR011989">
    <property type="entry name" value="ARM-like"/>
</dbReference>
<dbReference type="GO" id="GO:0061630">
    <property type="term" value="F:ubiquitin protein ligase activity"/>
    <property type="evidence" value="ECO:0007669"/>
    <property type="project" value="UniProtKB-EC"/>
</dbReference>
<feature type="compositionally biased region" description="Acidic residues" evidence="7">
    <location>
        <begin position="1376"/>
        <end position="1398"/>
    </location>
</feature>
<feature type="region of interest" description="Disordered" evidence="7">
    <location>
        <begin position="701"/>
        <end position="757"/>
    </location>
</feature>
<feature type="region of interest" description="Disordered" evidence="7">
    <location>
        <begin position="1374"/>
        <end position="1398"/>
    </location>
</feature>
<reference evidence="9 10" key="1">
    <citation type="journal article" date="2019" name="Sci. Rep.">
        <title>Comparative genomics of chytrid fungi reveal insights into the obligate biotrophic and pathogenic lifestyle of Synchytrium endobioticum.</title>
        <authorList>
            <person name="van de Vossenberg B.T.L.H."/>
            <person name="Warris S."/>
            <person name="Nguyen H.D.T."/>
            <person name="van Gent-Pelzer M.P.E."/>
            <person name="Joly D.L."/>
            <person name="van de Geest H.C."/>
            <person name="Bonants P.J.M."/>
            <person name="Smith D.S."/>
            <person name="Levesque C.A."/>
            <person name="van der Lee T.A.J."/>
        </authorList>
    </citation>
    <scope>NUCLEOTIDE SEQUENCE [LARGE SCALE GENOMIC DNA]</scope>
    <source>
        <strain evidence="9 10">CBS 809.83</strain>
    </source>
</reference>
<evidence type="ECO:0000256" key="1">
    <source>
        <dbReference type="ARBA" id="ARBA00000885"/>
    </source>
</evidence>
<feature type="compositionally biased region" description="Low complexity" evidence="7">
    <location>
        <begin position="1330"/>
        <end position="1340"/>
    </location>
</feature>
<accession>A0A507EFQ0</accession>
<feature type="compositionally biased region" description="Low complexity" evidence="7">
    <location>
        <begin position="177"/>
        <end position="190"/>
    </location>
</feature>
<feature type="region of interest" description="Disordered" evidence="7">
    <location>
        <begin position="1753"/>
        <end position="1785"/>
    </location>
</feature>
<dbReference type="InterPro" id="IPR035983">
    <property type="entry name" value="Hect_E3_ubiquitin_ligase"/>
</dbReference>
<dbReference type="EMBL" id="QEAQ01000004">
    <property type="protein sequence ID" value="TPX62066.1"/>
    <property type="molecule type" value="Genomic_DNA"/>
</dbReference>
<feature type="compositionally biased region" description="Acidic residues" evidence="7">
    <location>
        <begin position="248"/>
        <end position="259"/>
    </location>
</feature>
<comment type="similarity">
    <text evidence="2">Belongs to the UPL family. K-HECT subfamily.</text>
</comment>
<evidence type="ECO:0000256" key="2">
    <source>
        <dbReference type="ARBA" id="ARBA00006331"/>
    </source>
</evidence>
<dbReference type="GO" id="GO:0000209">
    <property type="term" value="P:protein polyubiquitination"/>
    <property type="evidence" value="ECO:0007669"/>
    <property type="project" value="TreeGrafter"/>
</dbReference>
<dbReference type="SMART" id="SM00119">
    <property type="entry name" value="HECTc"/>
    <property type="match status" value="1"/>
</dbReference>
<gene>
    <name evidence="9" type="ORF">PhCBS80983_g00610</name>
</gene>
<feature type="compositionally biased region" description="Polar residues" evidence="7">
    <location>
        <begin position="26"/>
        <end position="38"/>
    </location>
</feature>
<feature type="compositionally biased region" description="Basic and acidic residues" evidence="7">
    <location>
        <begin position="1565"/>
        <end position="1575"/>
    </location>
</feature>
<dbReference type="PANTHER" id="PTHR45670">
    <property type="entry name" value="E3 UBIQUITIN-PROTEIN LIGASE TRIP12"/>
    <property type="match status" value="1"/>
</dbReference>
<feature type="compositionally biased region" description="Low complexity" evidence="7">
    <location>
        <begin position="1479"/>
        <end position="1501"/>
    </location>
</feature>
<feature type="compositionally biased region" description="Basic and acidic residues" evidence="7">
    <location>
        <begin position="1006"/>
        <end position="1018"/>
    </location>
</feature>
<dbReference type="EC" id="2.3.2.26" evidence="3"/>
<feature type="region of interest" description="Disordered" evidence="7">
    <location>
        <begin position="1"/>
        <end position="261"/>
    </location>
</feature>
<feature type="region of interest" description="Disordered" evidence="7">
    <location>
        <begin position="1318"/>
        <end position="1340"/>
    </location>
</feature>
<dbReference type="Gene3D" id="3.30.2410.10">
    <property type="entry name" value="Hect, E3 ligase catalytic domain"/>
    <property type="match status" value="1"/>
</dbReference>
<organism evidence="9 10">
    <name type="scientific">Powellomyces hirtus</name>
    <dbReference type="NCBI Taxonomy" id="109895"/>
    <lineage>
        <taxon>Eukaryota</taxon>
        <taxon>Fungi</taxon>
        <taxon>Fungi incertae sedis</taxon>
        <taxon>Chytridiomycota</taxon>
        <taxon>Chytridiomycota incertae sedis</taxon>
        <taxon>Chytridiomycetes</taxon>
        <taxon>Spizellomycetales</taxon>
        <taxon>Powellomycetaceae</taxon>
        <taxon>Powellomyces</taxon>
    </lineage>
</organism>
<evidence type="ECO:0000256" key="7">
    <source>
        <dbReference type="SAM" id="MobiDB-lite"/>
    </source>
</evidence>
<dbReference type="Gene3D" id="3.90.1750.10">
    <property type="entry name" value="Hect, E3 ligase catalytic domains"/>
    <property type="match status" value="2"/>
</dbReference>
<evidence type="ECO:0000259" key="8">
    <source>
        <dbReference type="PROSITE" id="PS50237"/>
    </source>
</evidence>
<feature type="compositionally biased region" description="Basic and acidic residues" evidence="7">
    <location>
        <begin position="708"/>
        <end position="728"/>
    </location>
</feature>
<dbReference type="STRING" id="109895.A0A507EFQ0"/>
<evidence type="ECO:0000256" key="4">
    <source>
        <dbReference type="ARBA" id="ARBA00022679"/>
    </source>
</evidence>
<feature type="active site" description="Glycyl thioester intermediate" evidence="6">
    <location>
        <position position="2197"/>
    </location>
</feature>
<feature type="region of interest" description="Disordered" evidence="7">
    <location>
        <begin position="983"/>
        <end position="1036"/>
    </location>
</feature>
<dbReference type="Gene3D" id="1.25.10.10">
    <property type="entry name" value="Leucine-rich Repeat Variant"/>
    <property type="match status" value="1"/>
</dbReference>
<dbReference type="InterPro" id="IPR057948">
    <property type="entry name" value="TPR_TRIP12_N"/>
</dbReference>
<evidence type="ECO:0000313" key="9">
    <source>
        <dbReference type="EMBL" id="TPX62066.1"/>
    </source>
</evidence>
<feature type="compositionally biased region" description="Polar residues" evidence="7">
    <location>
        <begin position="1"/>
        <end position="10"/>
    </location>
</feature>
<evidence type="ECO:0000313" key="10">
    <source>
        <dbReference type="Proteomes" id="UP000318582"/>
    </source>
</evidence>
<protein>
    <recommendedName>
        <fullName evidence="3">HECT-type E3 ubiquitin transferase</fullName>
        <ecNumber evidence="3">2.3.2.26</ecNumber>
    </recommendedName>
</protein>
<proteinExistence type="inferred from homology"/>
<feature type="compositionally biased region" description="Basic and acidic residues" evidence="7">
    <location>
        <begin position="56"/>
        <end position="65"/>
    </location>
</feature>
<feature type="region of interest" description="Disordered" evidence="7">
    <location>
        <begin position="1430"/>
        <end position="1501"/>
    </location>
</feature>
<feature type="compositionally biased region" description="Polar residues" evidence="7">
    <location>
        <begin position="1447"/>
        <end position="1461"/>
    </location>
</feature>
<dbReference type="Proteomes" id="UP000318582">
    <property type="component" value="Unassembled WGS sequence"/>
</dbReference>
<feature type="region of interest" description="Disordered" evidence="7">
    <location>
        <begin position="914"/>
        <end position="936"/>
    </location>
</feature>